<sequence>MTPENHLQQIHDGEFASCGSCSFDTCCPKIHDLVLSAVRHAQARDKPMTVWDLPNATDLTLKAAYAAVRNLECERLLVIGDWSGHPFDAVLAVAEPASDTNRHQRAA</sequence>
<protein>
    <submittedName>
        <fullName evidence="1">Uncharacterized protein</fullName>
    </submittedName>
</protein>
<dbReference type="EMBL" id="JYNE01000025">
    <property type="protein sequence ID" value="KNH01886.1"/>
    <property type="molecule type" value="Genomic_DNA"/>
</dbReference>
<proteinExistence type="predicted"/>
<organism evidence="1 2">
    <name type="scientific">Qipengyuania citrea LAMA 915</name>
    <dbReference type="NCBI Taxonomy" id="1306953"/>
    <lineage>
        <taxon>Bacteria</taxon>
        <taxon>Pseudomonadati</taxon>
        <taxon>Pseudomonadota</taxon>
        <taxon>Alphaproteobacteria</taxon>
        <taxon>Sphingomonadales</taxon>
        <taxon>Erythrobacteraceae</taxon>
        <taxon>Qipengyuania</taxon>
    </lineage>
</organism>
<comment type="caution">
    <text evidence="1">The sequence shown here is derived from an EMBL/GenBank/DDBJ whole genome shotgun (WGS) entry which is preliminary data.</text>
</comment>
<dbReference type="AlphaFoldDB" id="A0A0L1KD79"/>
<dbReference type="RefSeq" id="WP_050600585.1">
    <property type="nucleotide sequence ID" value="NZ_JYNE01000025.1"/>
</dbReference>
<name>A0A0L1KD79_9SPHN</name>
<gene>
    <name evidence="1" type="ORF">J121_84</name>
</gene>
<evidence type="ECO:0000313" key="2">
    <source>
        <dbReference type="Proteomes" id="UP000037446"/>
    </source>
</evidence>
<reference evidence="1" key="1">
    <citation type="submission" date="2015-02" db="EMBL/GenBank/DDBJ databases">
        <authorList>
            <person name="Chooi Y.-H."/>
        </authorList>
    </citation>
    <scope>NUCLEOTIDE SEQUENCE [LARGE SCALE GENOMIC DNA]</scope>
    <source>
        <strain evidence="1">LAMA 915</strain>
    </source>
</reference>
<accession>A0A0L1KD79</accession>
<evidence type="ECO:0000313" key="1">
    <source>
        <dbReference type="EMBL" id="KNH01886.1"/>
    </source>
</evidence>
<dbReference type="PATRIC" id="fig|1306953.7.peg.87"/>
<dbReference type="Proteomes" id="UP000037446">
    <property type="component" value="Unassembled WGS sequence"/>
</dbReference>